<sequence>MTEPAPLAGQAPPKALQQGWWPAARRIDSPNHGERPAGEAISLLVLHSISLPPGVYGGDEIERLFTNTLDWDADPYFGQIRGIEVSAHFVIRRDGQVLQFVSCDRRAWHAGQSAWRGRPNCNDYSIGIELEGLEGTPFEAAQYAALGPLVAALAVAYPLRDVAGHEHVAPGRKHDPGAGFDWKLAEEISRRQGAQLLWPQLATDSV</sequence>
<evidence type="ECO:0000256" key="2">
    <source>
        <dbReference type="ARBA" id="ARBA00001947"/>
    </source>
</evidence>
<dbReference type="InterPro" id="IPR002502">
    <property type="entry name" value="Amidase_domain"/>
</dbReference>
<dbReference type="GO" id="GO:0008745">
    <property type="term" value="F:N-acetylmuramoyl-L-alanine amidase activity"/>
    <property type="evidence" value="ECO:0007669"/>
    <property type="project" value="UniProtKB-EC"/>
</dbReference>
<evidence type="ECO:0000256" key="12">
    <source>
        <dbReference type="ARBA" id="ARBA00042615"/>
    </source>
</evidence>
<keyword evidence="9" id="KW-0862">Zinc</keyword>
<name>A0ABY4S7N0_AQUTE</name>
<dbReference type="EC" id="3.5.1.28" evidence="5"/>
<dbReference type="PANTHER" id="PTHR30417">
    <property type="entry name" value="N-ACETYLMURAMOYL-L-ALANINE AMIDASE AMID"/>
    <property type="match status" value="1"/>
</dbReference>
<feature type="domain" description="N-acetylmuramoyl-L-alanine amidase" evidence="13">
    <location>
        <begin position="29"/>
        <end position="177"/>
    </location>
</feature>
<dbReference type="Pfam" id="PF01510">
    <property type="entry name" value="Amidase_2"/>
    <property type="match status" value="1"/>
</dbReference>
<comment type="similarity">
    <text evidence="4">Belongs to the N-acetylmuramoyl-L-alanine amidase 2 family.</text>
</comment>
<evidence type="ECO:0000256" key="6">
    <source>
        <dbReference type="ARBA" id="ARBA00022490"/>
    </source>
</evidence>
<evidence type="ECO:0000256" key="11">
    <source>
        <dbReference type="ARBA" id="ARBA00039257"/>
    </source>
</evidence>
<gene>
    <name evidence="14" type="primary">ampD</name>
    <name evidence="14" type="ORF">MW290_27815</name>
</gene>
<evidence type="ECO:0000256" key="10">
    <source>
        <dbReference type="ARBA" id="ARBA00023316"/>
    </source>
</evidence>
<evidence type="ECO:0000256" key="7">
    <source>
        <dbReference type="ARBA" id="ARBA00022723"/>
    </source>
</evidence>
<evidence type="ECO:0000256" key="9">
    <source>
        <dbReference type="ARBA" id="ARBA00022833"/>
    </source>
</evidence>
<comment type="cofactor">
    <cofactor evidence="2">
        <name>Zn(2+)</name>
        <dbReference type="ChEBI" id="CHEBI:29105"/>
    </cofactor>
</comment>
<dbReference type="InterPro" id="IPR051206">
    <property type="entry name" value="NAMLAA_amidase_2"/>
</dbReference>
<protein>
    <recommendedName>
        <fullName evidence="11">1,6-anhydro-N-acetylmuramyl-L-alanine amidase AmpD</fullName>
        <ecNumber evidence="5">3.5.1.28</ecNumber>
    </recommendedName>
    <alternativeName>
        <fullName evidence="12">N-acetylmuramoyl-L-alanine amidase</fullName>
    </alternativeName>
</protein>
<dbReference type="CDD" id="cd06583">
    <property type="entry name" value="PGRP"/>
    <property type="match status" value="1"/>
</dbReference>
<evidence type="ECO:0000313" key="15">
    <source>
        <dbReference type="Proteomes" id="UP001056201"/>
    </source>
</evidence>
<dbReference type="Proteomes" id="UP001056201">
    <property type="component" value="Chromosome 2"/>
</dbReference>
<evidence type="ECO:0000313" key="14">
    <source>
        <dbReference type="EMBL" id="URI09376.1"/>
    </source>
</evidence>
<keyword evidence="10" id="KW-0961">Cell wall biogenesis/degradation</keyword>
<dbReference type="Gene3D" id="3.40.80.10">
    <property type="entry name" value="Peptidoglycan recognition protein-like"/>
    <property type="match status" value="1"/>
</dbReference>
<evidence type="ECO:0000256" key="4">
    <source>
        <dbReference type="ARBA" id="ARBA00007553"/>
    </source>
</evidence>
<dbReference type="PANTHER" id="PTHR30417:SF4">
    <property type="entry name" value="1,6-ANHYDRO-N-ACETYLMURAMYL-L-ALANINE AMIDASE AMPD"/>
    <property type="match status" value="1"/>
</dbReference>
<dbReference type="EMBL" id="CP097636">
    <property type="protein sequence ID" value="URI09376.1"/>
    <property type="molecule type" value="Genomic_DNA"/>
</dbReference>
<keyword evidence="7" id="KW-0479">Metal-binding</keyword>
<dbReference type="RefSeq" id="WP_250197605.1">
    <property type="nucleotide sequence ID" value="NZ_CP097636.1"/>
</dbReference>
<proteinExistence type="inferred from homology"/>
<keyword evidence="8 14" id="KW-0378">Hydrolase</keyword>
<accession>A0ABY4S7N0</accession>
<keyword evidence="6" id="KW-0963">Cytoplasm</keyword>
<dbReference type="SMART" id="SM00644">
    <property type="entry name" value="Ami_2"/>
    <property type="match status" value="1"/>
</dbReference>
<comment type="subcellular location">
    <subcellularLocation>
        <location evidence="3">Cytoplasm</location>
    </subcellularLocation>
</comment>
<keyword evidence="15" id="KW-1185">Reference proteome</keyword>
<evidence type="ECO:0000256" key="8">
    <source>
        <dbReference type="ARBA" id="ARBA00022801"/>
    </source>
</evidence>
<organism evidence="14 15">
    <name type="scientific">Aquincola tertiaricarbonis</name>
    <dbReference type="NCBI Taxonomy" id="391953"/>
    <lineage>
        <taxon>Bacteria</taxon>
        <taxon>Pseudomonadati</taxon>
        <taxon>Pseudomonadota</taxon>
        <taxon>Betaproteobacteria</taxon>
        <taxon>Burkholderiales</taxon>
        <taxon>Sphaerotilaceae</taxon>
        <taxon>Aquincola</taxon>
    </lineage>
</organism>
<reference evidence="14" key="1">
    <citation type="submission" date="2022-05" db="EMBL/GenBank/DDBJ databases">
        <title>An RpoN-dependent PEP-CTERM gene is involved in floc formation of an Aquincola tertiaricarbonis strain.</title>
        <authorList>
            <person name="Qiu D."/>
            <person name="Xia M."/>
        </authorList>
    </citation>
    <scope>NUCLEOTIDE SEQUENCE</scope>
    <source>
        <strain evidence="14">RN12</strain>
    </source>
</reference>
<evidence type="ECO:0000256" key="5">
    <source>
        <dbReference type="ARBA" id="ARBA00011901"/>
    </source>
</evidence>
<comment type="catalytic activity">
    <reaction evidence="1">
        <text>Hydrolyzes the link between N-acetylmuramoyl residues and L-amino acid residues in certain cell-wall glycopeptides.</text>
        <dbReference type="EC" id="3.5.1.28"/>
    </reaction>
</comment>
<dbReference type="SUPFAM" id="SSF55846">
    <property type="entry name" value="N-acetylmuramoyl-L-alanine amidase-like"/>
    <property type="match status" value="1"/>
</dbReference>
<dbReference type="NCBIfam" id="NF008758">
    <property type="entry name" value="PRK11789.1"/>
    <property type="match status" value="1"/>
</dbReference>
<evidence type="ECO:0000256" key="3">
    <source>
        <dbReference type="ARBA" id="ARBA00004496"/>
    </source>
</evidence>
<dbReference type="InterPro" id="IPR036505">
    <property type="entry name" value="Amidase/PGRP_sf"/>
</dbReference>
<evidence type="ECO:0000259" key="13">
    <source>
        <dbReference type="SMART" id="SM00644"/>
    </source>
</evidence>
<evidence type="ECO:0000256" key="1">
    <source>
        <dbReference type="ARBA" id="ARBA00001561"/>
    </source>
</evidence>